<keyword evidence="3" id="KW-0547">Nucleotide-binding</keyword>
<sequence>MLIGEALVDIIDDAGIRREYVGGSPTNTAIGVARLGLRAELLTSVGRDDRGERIAALLAAESVELLPASWHAGATSTALATIASDGSASYSFDIAWTLPAAETRAVDLVHAGSIGLFLEPGGTEVLRVLRERAADCLITLDPNIRPSLLGDRDAALGRFVEAAKVADLVKLSDEDAAWLYPGCAPEQAASSIRELGPRIVVVTLGGEGALAVSASGMTRISAVPVVVADTISAGDSFMACLIASLLELSLAGVELELEAVLSRAAHAAAIAVSAAGANPPSRAALDAAAGSMPKAE</sequence>
<feature type="domain" description="Carbohydrate kinase PfkB" evidence="6">
    <location>
        <begin position="18"/>
        <end position="281"/>
    </location>
</feature>
<dbReference type="InterPro" id="IPR050306">
    <property type="entry name" value="PfkB_Carbo_kinase"/>
</dbReference>
<dbReference type="PRINTS" id="PR00990">
    <property type="entry name" value="RIBOKINASE"/>
</dbReference>
<evidence type="ECO:0000313" key="8">
    <source>
        <dbReference type="Proteomes" id="UP000032120"/>
    </source>
</evidence>
<comment type="caution">
    <text evidence="7">The sequence shown here is derived from an EMBL/GenBank/DDBJ whole genome shotgun (WGS) entry which is preliminary data.</text>
</comment>
<evidence type="ECO:0000256" key="5">
    <source>
        <dbReference type="ARBA" id="ARBA00022840"/>
    </source>
</evidence>
<keyword evidence="2" id="KW-0808">Transferase</keyword>
<dbReference type="InterPro" id="IPR002139">
    <property type="entry name" value="Ribo/fructo_kinase"/>
</dbReference>
<dbReference type="InterPro" id="IPR011611">
    <property type="entry name" value="PfkB_dom"/>
</dbReference>
<evidence type="ECO:0000256" key="4">
    <source>
        <dbReference type="ARBA" id="ARBA00022777"/>
    </source>
</evidence>
<dbReference type="GO" id="GO:0006000">
    <property type="term" value="P:fructose metabolic process"/>
    <property type="evidence" value="ECO:0007669"/>
    <property type="project" value="UniProtKB-ARBA"/>
</dbReference>
<keyword evidence="4" id="KW-0418">Kinase</keyword>
<evidence type="ECO:0000313" key="7">
    <source>
        <dbReference type="EMBL" id="KIP52712.1"/>
    </source>
</evidence>
<dbReference type="GO" id="GO:0008865">
    <property type="term" value="F:fructokinase activity"/>
    <property type="evidence" value="ECO:0007669"/>
    <property type="project" value="UniProtKB-ARBA"/>
</dbReference>
<dbReference type="PROSITE" id="PS00583">
    <property type="entry name" value="PFKB_KINASES_1"/>
    <property type="match status" value="1"/>
</dbReference>
<dbReference type="EMBL" id="JXSQ01000008">
    <property type="protein sequence ID" value="KIP52712.1"/>
    <property type="molecule type" value="Genomic_DNA"/>
</dbReference>
<dbReference type="SUPFAM" id="SSF53613">
    <property type="entry name" value="Ribokinase-like"/>
    <property type="match status" value="1"/>
</dbReference>
<evidence type="ECO:0000256" key="2">
    <source>
        <dbReference type="ARBA" id="ARBA00022679"/>
    </source>
</evidence>
<dbReference type="PANTHER" id="PTHR43085:SF1">
    <property type="entry name" value="PSEUDOURIDINE KINASE-RELATED"/>
    <property type="match status" value="1"/>
</dbReference>
<dbReference type="AlphaFoldDB" id="A0A0D0INQ7"/>
<dbReference type="PANTHER" id="PTHR43085">
    <property type="entry name" value="HEXOKINASE FAMILY MEMBER"/>
    <property type="match status" value="1"/>
</dbReference>
<comment type="similarity">
    <text evidence="1">Belongs to the carbohydrate kinase PfkB family.</text>
</comment>
<organism evidence="7 8">
    <name type="scientific">Leucobacter komagatae</name>
    <dbReference type="NCBI Taxonomy" id="55969"/>
    <lineage>
        <taxon>Bacteria</taxon>
        <taxon>Bacillati</taxon>
        <taxon>Actinomycetota</taxon>
        <taxon>Actinomycetes</taxon>
        <taxon>Micrococcales</taxon>
        <taxon>Microbacteriaceae</taxon>
        <taxon>Leucobacter</taxon>
    </lineage>
</organism>
<dbReference type="InterPro" id="IPR029056">
    <property type="entry name" value="Ribokinase-like"/>
</dbReference>
<dbReference type="Proteomes" id="UP000032120">
    <property type="component" value="Unassembled WGS sequence"/>
</dbReference>
<dbReference type="Pfam" id="PF00294">
    <property type="entry name" value="PfkB"/>
    <property type="match status" value="1"/>
</dbReference>
<name>A0A0D0INQ7_9MICO</name>
<dbReference type="Gene3D" id="3.40.1190.20">
    <property type="match status" value="1"/>
</dbReference>
<gene>
    <name evidence="7" type="ORF">SD72_08055</name>
</gene>
<dbReference type="InterPro" id="IPR002173">
    <property type="entry name" value="Carboh/pur_kinase_PfkB_CS"/>
</dbReference>
<proteinExistence type="inferred from homology"/>
<accession>A0A0D0INQ7</accession>
<evidence type="ECO:0000259" key="6">
    <source>
        <dbReference type="Pfam" id="PF00294"/>
    </source>
</evidence>
<evidence type="ECO:0000256" key="3">
    <source>
        <dbReference type="ARBA" id="ARBA00022741"/>
    </source>
</evidence>
<evidence type="ECO:0000256" key="1">
    <source>
        <dbReference type="ARBA" id="ARBA00010688"/>
    </source>
</evidence>
<reference evidence="7 8" key="1">
    <citation type="submission" date="2015-01" db="EMBL/GenBank/DDBJ databases">
        <title>Draft genome sequence of Leucobacter komagatae strain VKM ST2845.</title>
        <authorList>
            <person name="Karlyshev A.V."/>
            <person name="Kudryashova E.B."/>
        </authorList>
    </citation>
    <scope>NUCLEOTIDE SEQUENCE [LARGE SCALE GENOMIC DNA]</scope>
    <source>
        <strain evidence="7 8">VKM ST2845</strain>
    </source>
</reference>
<keyword evidence="8" id="KW-1185">Reference proteome</keyword>
<protein>
    <recommendedName>
        <fullName evidence="6">Carbohydrate kinase PfkB domain-containing protein</fullName>
    </recommendedName>
</protein>
<dbReference type="GO" id="GO:0005524">
    <property type="term" value="F:ATP binding"/>
    <property type="evidence" value="ECO:0007669"/>
    <property type="project" value="UniProtKB-KW"/>
</dbReference>
<keyword evidence="5" id="KW-0067">ATP-binding</keyword>